<evidence type="ECO:0000256" key="3">
    <source>
        <dbReference type="ARBA" id="ARBA00022729"/>
    </source>
</evidence>
<keyword evidence="2" id="KW-0813">Transport</keyword>
<organism evidence="6 7">
    <name type="scientific">Candidatus Thiomargarita nelsonii</name>
    <dbReference type="NCBI Taxonomy" id="1003181"/>
    <lineage>
        <taxon>Bacteria</taxon>
        <taxon>Pseudomonadati</taxon>
        <taxon>Pseudomonadota</taxon>
        <taxon>Gammaproteobacteria</taxon>
        <taxon>Thiotrichales</taxon>
        <taxon>Thiotrichaceae</taxon>
        <taxon>Thiomargarita</taxon>
    </lineage>
</organism>
<dbReference type="CDD" id="cd16325">
    <property type="entry name" value="LolA"/>
    <property type="match status" value="1"/>
</dbReference>
<proteinExistence type="predicted"/>
<feature type="chain" id="PRO_5008048969" evidence="5">
    <location>
        <begin position="22"/>
        <end position="73"/>
    </location>
</feature>
<protein>
    <submittedName>
        <fullName evidence="6">Outer membrane lipoprotein carrier protein LolA</fullName>
    </submittedName>
</protein>
<keyword evidence="4" id="KW-0653">Protein transport</keyword>
<accession>A0A176RYY6</accession>
<evidence type="ECO:0000256" key="5">
    <source>
        <dbReference type="SAM" id="SignalP"/>
    </source>
</evidence>
<dbReference type="Proteomes" id="UP000076962">
    <property type="component" value="Unassembled WGS sequence"/>
</dbReference>
<keyword evidence="3 5" id="KW-0732">Signal</keyword>
<comment type="subunit">
    <text evidence="1">Monomer.</text>
</comment>
<dbReference type="AlphaFoldDB" id="A0A176RYY6"/>
<evidence type="ECO:0000313" key="7">
    <source>
        <dbReference type="Proteomes" id="UP000076962"/>
    </source>
</evidence>
<sequence length="73" mass="9017">MKRYCLFIVLCCLPNWLYAHEALEHFLHDMHTLYAQFEQVIYDENGDVLEKSQGLMYVQRPNRFRWVYQQPYN</sequence>
<dbReference type="EMBL" id="LUTY01001939">
    <property type="protein sequence ID" value="OAD21013.1"/>
    <property type="molecule type" value="Genomic_DNA"/>
</dbReference>
<gene>
    <name evidence="6" type="ORF">THIOM_003238</name>
</gene>
<evidence type="ECO:0000256" key="2">
    <source>
        <dbReference type="ARBA" id="ARBA00022448"/>
    </source>
</evidence>
<dbReference type="SUPFAM" id="SSF89392">
    <property type="entry name" value="Prokaryotic lipoproteins and lipoprotein localization factors"/>
    <property type="match status" value="1"/>
</dbReference>
<keyword evidence="7" id="KW-1185">Reference proteome</keyword>
<evidence type="ECO:0000313" key="6">
    <source>
        <dbReference type="EMBL" id="OAD21013.1"/>
    </source>
</evidence>
<dbReference type="InterPro" id="IPR029046">
    <property type="entry name" value="LolA/LolB/LppX"/>
</dbReference>
<dbReference type="GO" id="GO:0015031">
    <property type="term" value="P:protein transport"/>
    <property type="evidence" value="ECO:0007669"/>
    <property type="project" value="UniProtKB-KW"/>
</dbReference>
<dbReference type="Gene3D" id="2.50.20.10">
    <property type="entry name" value="Lipoprotein localisation LolA/LolB/LppX"/>
    <property type="match status" value="1"/>
</dbReference>
<feature type="signal peptide" evidence="5">
    <location>
        <begin position="1"/>
        <end position="21"/>
    </location>
</feature>
<dbReference type="InterPro" id="IPR004564">
    <property type="entry name" value="OM_lipoprot_carrier_LolA-like"/>
</dbReference>
<comment type="caution">
    <text evidence="6">The sequence shown here is derived from an EMBL/GenBank/DDBJ whole genome shotgun (WGS) entry which is preliminary data.</text>
</comment>
<reference evidence="6 7" key="1">
    <citation type="submission" date="2016-05" db="EMBL/GenBank/DDBJ databases">
        <title>Single-cell genome of chain-forming Candidatus Thiomargarita nelsonii and comparison to other large sulfur-oxidizing bacteria.</title>
        <authorList>
            <person name="Winkel M."/>
            <person name="Salman V."/>
            <person name="Woyke T."/>
            <person name="Schulz-Vogt H."/>
            <person name="Richter M."/>
            <person name="Flood B."/>
            <person name="Bailey J."/>
            <person name="Amann R."/>
            <person name="Mussmann M."/>
        </authorList>
    </citation>
    <scope>NUCLEOTIDE SEQUENCE [LARGE SCALE GENOMIC DNA]</scope>
    <source>
        <strain evidence="6 7">THI036</strain>
    </source>
</reference>
<feature type="non-terminal residue" evidence="6">
    <location>
        <position position="73"/>
    </location>
</feature>
<evidence type="ECO:0000256" key="4">
    <source>
        <dbReference type="ARBA" id="ARBA00022927"/>
    </source>
</evidence>
<keyword evidence="6" id="KW-0449">Lipoprotein</keyword>
<name>A0A176RYY6_9GAMM</name>
<evidence type="ECO:0000256" key="1">
    <source>
        <dbReference type="ARBA" id="ARBA00011245"/>
    </source>
</evidence>
<dbReference type="Pfam" id="PF03548">
    <property type="entry name" value="LolA"/>
    <property type="match status" value="1"/>
</dbReference>